<name>A0A0A1UGZ4_ENTIV</name>
<dbReference type="PANTHER" id="PTHR45661">
    <property type="entry name" value="SURFACE ANTIGEN"/>
    <property type="match status" value="1"/>
</dbReference>
<dbReference type="AlphaFoldDB" id="A0A0A1UGZ4"/>
<protein>
    <recommendedName>
        <fullName evidence="3">Leucine rich repeat containing protein BspA family protein</fullName>
    </recommendedName>
</protein>
<evidence type="ECO:0008006" key="3">
    <source>
        <dbReference type="Google" id="ProtNLM"/>
    </source>
</evidence>
<keyword evidence="2" id="KW-1185">Reference proteome</keyword>
<evidence type="ECO:0000313" key="2">
    <source>
        <dbReference type="Proteomes" id="UP000014680"/>
    </source>
</evidence>
<dbReference type="VEuPathDB" id="AmoebaDB:EIN_131370"/>
<proteinExistence type="predicted"/>
<evidence type="ECO:0000313" key="1">
    <source>
        <dbReference type="EMBL" id="ELP94328.1"/>
    </source>
</evidence>
<dbReference type="InterPro" id="IPR053139">
    <property type="entry name" value="Surface_bspA-like"/>
</dbReference>
<dbReference type="InterPro" id="IPR026906">
    <property type="entry name" value="LRR_5"/>
</dbReference>
<dbReference type="KEGG" id="eiv:EIN_131370"/>
<dbReference type="RefSeq" id="XP_004261099.1">
    <property type="nucleotide sequence ID" value="XM_004261051.1"/>
</dbReference>
<dbReference type="EMBL" id="KB206244">
    <property type="protein sequence ID" value="ELP94328.1"/>
    <property type="molecule type" value="Genomic_DNA"/>
</dbReference>
<accession>A0A0A1UGZ4</accession>
<sequence length="364" mass="42070">MTQLDRYHIVVVSKYFLSIKDFTNFVRVSRKFKDVLLQFHINPIPINKKTIKYFPKIETLNLWCKEDEHFGNVISNSTQFKHEEKKNSLLMDFINIFNSFIINTKTDFKMNFFRVNIWYEVSYELVQNNLNTQFIFKNITYTEHDQQVYGYSIPLSVSIIDNNCFQSCNKMISIIIPNSVTSLKDECFSGCVSLTSISLSNNINTIGKYSFVNCTSLKAVTLPVRIKTIEEGMFENCSCLISFNIPSDVSILEKWCFRCCRSLRSIDIPINVKVLSDFCFENCISLFSVKMFGVTQIGNYCFQNCVNLSKIDLKNSLKVIGDFCFRGCEKLLSLDIPKGVQTGEEWFDKTPLHVIFKSKGCDTV</sequence>
<reference evidence="1 2" key="1">
    <citation type="submission" date="2012-10" db="EMBL/GenBank/DDBJ databases">
        <authorList>
            <person name="Zafar N."/>
            <person name="Inman J."/>
            <person name="Hall N."/>
            <person name="Lorenzi H."/>
            <person name="Caler E."/>
        </authorList>
    </citation>
    <scope>NUCLEOTIDE SEQUENCE [LARGE SCALE GENOMIC DNA]</scope>
    <source>
        <strain evidence="1 2">IP1</strain>
    </source>
</reference>
<dbReference type="Pfam" id="PF13306">
    <property type="entry name" value="LRR_5"/>
    <property type="match status" value="1"/>
</dbReference>
<gene>
    <name evidence="1" type="ORF">EIN_131370</name>
</gene>
<dbReference type="Gene3D" id="3.80.10.10">
    <property type="entry name" value="Ribonuclease Inhibitor"/>
    <property type="match status" value="2"/>
</dbReference>
<dbReference type="OrthoDB" id="6363818at2759"/>
<dbReference type="InterPro" id="IPR032675">
    <property type="entry name" value="LRR_dom_sf"/>
</dbReference>
<dbReference type="Proteomes" id="UP000014680">
    <property type="component" value="Unassembled WGS sequence"/>
</dbReference>
<dbReference type="PANTHER" id="PTHR45661:SF3">
    <property type="entry name" value="IG-LIKE DOMAIN-CONTAINING PROTEIN"/>
    <property type="match status" value="1"/>
</dbReference>
<organism evidence="1 2">
    <name type="scientific">Entamoeba invadens IP1</name>
    <dbReference type="NCBI Taxonomy" id="370355"/>
    <lineage>
        <taxon>Eukaryota</taxon>
        <taxon>Amoebozoa</taxon>
        <taxon>Evosea</taxon>
        <taxon>Archamoebae</taxon>
        <taxon>Mastigamoebida</taxon>
        <taxon>Entamoebidae</taxon>
        <taxon>Entamoeba</taxon>
    </lineage>
</organism>
<dbReference type="GeneID" id="14893298"/>
<dbReference type="SUPFAM" id="SSF52058">
    <property type="entry name" value="L domain-like"/>
    <property type="match status" value="1"/>
</dbReference>